<reference evidence="1 2" key="1">
    <citation type="submission" date="2020-09" db="EMBL/GenBank/DDBJ databases">
        <title>Flavimobilis rhizosphaerae sp. nov., isolated from rhizosphere soil of Spartina alterniflora.</title>
        <authorList>
            <person name="Hanqin C."/>
        </authorList>
    </citation>
    <scope>NUCLEOTIDE SEQUENCE [LARGE SCALE GENOMIC DNA]</scope>
    <source>
        <strain evidence="1 2">GY 10621</strain>
    </source>
</reference>
<dbReference type="SUPFAM" id="SSF56784">
    <property type="entry name" value="HAD-like"/>
    <property type="match status" value="1"/>
</dbReference>
<evidence type="ECO:0000313" key="1">
    <source>
        <dbReference type="EMBL" id="MBD9698726.1"/>
    </source>
</evidence>
<keyword evidence="1" id="KW-0378">Hydrolase</keyword>
<proteinExistence type="predicted"/>
<dbReference type="Proteomes" id="UP000642107">
    <property type="component" value="Unassembled WGS sequence"/>
</dbReference>
<dbReference type="PANTHER" id="PTHR10000:SF8">
    <property type="entry name" value="HAD SUPERFAMILY HYDROLASE-LIKE, TYPE 3"/>
    <property type="match status" value="1"/>
</dbReference>
<dbReference type="PANTHER" id="PTHR10000">
    <property type="entry name" value="PHOSPHOSERINE PHOSPHATASE"/>
    <property type="match status" value="1"/>
</dbReference>
<protein>
    <submittedName>
        <fullName evidence="1">HAD hydrolase family protein</fullName>
    </submittedName>
</protein>
<dbReference type="InterPro" id="IPR036412">
    <property type="entry name" value="HAD-like_sf"/>
</dbReference>
<evidence type="ECO:0000313" key="2">
    <source>
        <dbReference type="Proteomes" id="UP000642107"/>
    </source>
</evidence>
<sequence>MSPSPHSQGETPVTRPRVVATDLDGTLVRSDGTVSERTHAVVRRLGDAGVHVVLVTARPPRWLPSLADLAGEHGTAVILNGAAVYEFATGTLEQVHGFERAAAAALVDDLRAAIPGVAFVLERVDGPVYDPGFVSTHPVPDEARSVDVATTLRASGDPRDDGPGAVVGKILARHDDLGHDELYARVTDVVGDRAILAYSGAHALAELSAPGVTKAAGLARWCAAHGLAAADVWAFGDMPNDVPMLAWAGHGVAVANAHPAVLAAADARTASNDDDGVATYLEQLLM</sequence>
<comment type="caution">
    <text evidence="1">The sequence shown here is derived from an EMBL/GenBank/DDBJ whole genome shotgun (WGS) entry which is preliminary data.</text>
</comment>
<accession>A0ABR9DQR5</accession>
<gene>
    <name evidence="1" type="ORF">IGS67_04335</name>
</gene>
<dbReference type="RefSeq" id="WP_192278262.1">
    <property type="nucleotide sequence ID" value="NZ_JACZDF010000002.1"/>
</dbReference>
<dbReference type="Pfam" id="PF08282">
    <property type="entry name" value="Hydrolase_3"/>
    <property type="match status" value="1"/>
</dbReference>
<dbReference type="EMBL" id="JACZDF010000002">
    <property type="protein sequence ID" value="MBD9698726.1"/>
    <property type="molecule type" value="Genomic_DNA"/>
</dbReference>
<name>A0ABR9DQR5_9MICO</name>
<dbReference type="InterPro" id="IPR023214">
    <property type="entry name" value="HAD_sf"/>
</dbReference>
<dbReference type="GO" id="GO:0016787">
    <property type="term" value="F:hydrolase activity"/>
    <property type="evidence" value="ECO:0007669"/>
    <property type="project" value="UniProtKB-KW"/>
</dbReference>
<dbReference type="Gene3D" id="3.40.50.1000">
    <property type="entry name" value="HAD superfamily/HAD-like"/>
    <property type="match status" value="1"/>
</dbReference>
<keyword evidence="2" id="KW-1185">Reference proteome</keyword>
<dbReference type="Gene3D" id="3.30.1240.10">
    <property type="match status" value="1"/>
</dbReference>
<organism evidence="1 2">
    <name type="scientific">Flavimobilis rhizosphaerae</name>
    <dbReference type="NCBI Taxonomy" id="2775421"/>
    <lineage>
        <taxon>Bacteria</taxon>
        <taxon>Bacillati</taxon>
        <taxon>Actinomycetota</taxon>
        <taxon>Actinomycetes</taxon>
        <taxon>Micrococcales</taxon>
        <taxon>Jonesiaceae</taxon>
        <taxon>Flavimobilis</taxon>
    </lineage>
</organism>